<dbReference type="SUPFAM" id="SSF48371">
    <property type="entry name" value="ARM repeat"/>
    <property type="match status" value="1"/>
</dbReference>
<accession>A0ABD1BR22</accession>
<dbReference type="Pfam" id="PF09066">
    <property type="entry name" value="B2-adapt-app_C"/>
    <property type="match status" value="1"/>
</dbReference>
<dbReference type="SUPFAM" id="SSF49348">
    <property type="entry name" value="Clathrin adaptor appendage domain"/>
    <property type="match status" value="1"/>
</dbReference>
<evidence type="ECO:0000313" key="8">
    <source>
        <dbReference type="EMBL" id="KAL1219641.1"/>
    </source>
</evidence>
<proteinExistence type="inferred from homology"/>
<dbReference type="InterPro" id="IPR008152">
    <property type="entry name" value="Clathrin_a/b/g-adaptin_app_Ig"/>
</dbReference>
<dbReference type="SUPFAM" id="SSF55711">
    <property type="entry name" value="Subdomain of clathrin and coatomer appendage domain"/>
    <property type="match status" value="1"/>
</dbReference>
<dbReference type="InterPro" id="IPR013037">
    <property type="entry name" value="Clathrin_b-adaptin_app_Ig-like"/>
</dbReference>
<dbReference type="GO" id="GO:0012505">
    <property type="term" value="C:endomembrane system"/>
    <property type="evidence" value="ECO:0007669"/>
    <property type="project" value="UniProtKB-SubCell"/>
</dbReference>
<dbReference type="InterPro" id="IPR013041">
    <property type="entry name" value="Clathrin_app_Ig-like_sf"/>
</dbReference>
<dbReference type="InterPro" id="IPR026739">
    <property type="entry name" value="AP_beta"/>
</dbReference>
<dbReference type="InterPro" id="IPR009028">
    <property type="entry name" value="Coatomer/calthrin_app_sub_C"/>
</dbReference>
<dbReference type="EMBL" id="JBANAX010000174">
    <property type="protein sequence ID" value="KAL1219641.1"/>
    <property type="molecule type" value="Genomic_DNA"/>
</dbReference>
<dbReference type="SMART" id="SM00809">
    <property type="entry name" value="Alpha_adaptinC2"/>
    <property type="match status" value="1"/>
</dbReference>
<comment type="caution">
    <text evidence="8">The sequence shown here is derived from an EMBL/GenBank/DDBJ whole genome shotgun (WGS) entry which is preliminary data.</text>
</comment>
<keyword evidence="2" id="KW-0813">Transport</keyword>
<evidence type="ECO:0000259" key="6">
    <source>
        <dbReference type="SMART" id="SM00809"/>
    </source>
</evidence>
<evidence type="ECO:0000256" key="2">
    <source>
        <dbReference type="ARBA" id="ARBA00022448"/>
    </source>
</evidence>
<dbReference type="InterPro" id="IPR015151">
    <property type="entry name" value="B-adaptin_app_sub_C"/>
</dbReference>
<comment type="similarity">
    <text evidence="1">Belongs to the adaptor complexes large subunit family.</text>
</comment>
<dbReference type="Gene3D" id="1.25.10.10">
    <property type="entry name" value="Leucine-rich Repeat Variant"/>
    <property type="match status" value="1"/>
</dbReference>
<feature type="domain" description="Beta-adaptin appendage C-terminal subdomain" evidence="7">
    <location>
        <begin position="334"/>
        <end position="445"/>
    </location>
</feature>
<dbReference type="Pfam" id="PF02883">
    <property type="entry name" value="Alpha_adaptinC2"/>
    <property type="match status" value="1"/>
</dbReference>
<dbReference type="InterPro" id="IPR016024">
    <property type="entry name" value="ARM-type_fold"/>
</dbReference>
<keyword evidence="4" id="KW-0472">Membrane</keyword>
<keyword evidence="3" id="KW-0653">Protein transport</keyword>
<evidence type="ECO:0000256" key="1">
    <source>
        <dbReference type="ARBA" id="ARBA00006613"/>
    </source>
</evidence>
<keyword evidence="9" id="KW-1185">Reference proteome</keyword>
<dbReference type="Pfam" id="PF01602">
    <property type="entry name" value="Adaptin_N"/>
    <property type="match status" value="1"/>
</dbReference>
<comment type="subcellular location">
    <subcellularLocation>
        <location evidence="5">Endomembrane system</location>
        <topology evidence="5">Peripheral membrane protein</topology>
        <orientation evidence="5">Cytoplasmic side</orientation>
    </subcellularLocation>
</comment>
<dbReference type="FunFam" id="3.30.310.10:FF:000012">
    <property type="entry name" value="Beta-adaptin-like protein"/>
    <property type="match status" value="1"/>
</dbReference>
<dbReference type="Gene3D" id="2.60.40.1150">
    <property type="match status" value="1"/>
</dbReference>
<dbReference type="PANTHER" id="PTHR11134">
    <property type="entry name" value="ADAPTOR COMPLEX SUBUNIT BETA FAMILY MEMBER"/>
    <property type="match status" value="1"/>
</dbReference>
<dbReference type="InterPro" id="IPR012295">
    <property type="entry name" value="TBP_dom_sf"/>
</dbReference>
<evidence type="ECO:0000313" key="9">
    <source>
        <dbReference type="Proteomes" id="UP001558713"/>
    </source>
</evidence>
<evidence type="ECO:0000259" key="7">
    <source>
        <dbReference type="SMART" id="SM01020"/>
    </source>
</evidence>
<feature type="domain" description="Clathrin adaptor alpha/beta/gamma-adaptin appendage Ig-like subdomain" evidence="6">
    <location>
        <begin position="220"/>
        <end position="325"/>
    </location>
</feature>
<dbReference type="InterPro" id="IPR011989">
    <property type="entry name" value="ARM-like"/>
</dbReference>
<evidence type="ECO:0000256" key="5">
    <source>
        <dbReference type="ARBA" id="ARBA00029433"/>
    </source>
</evidence>
<organism evidence="8 9">
    <name type="scientific">Cardamine amara subsp. amara</name>
    <dbReference type="NCBI Taxonomy" id="228776"/>
    <lineage>
        <taxon>Eukaryota</taxon>
        <taxon>Viridiplantae</taxon>
        <taxon>Streptophyta</taxon>
        <taxon>Embryophyta</taxon>
        <taxon>Tracheophyta</taxon>
        <taxon>Spermatophyta</taxon>
        <taxon>Magnoliopsida</taxon>
        <taxon>eudicotyledons</taxon>
        <taxon>Gunneridae</taxon>
        <taxon>Pentapetalae</taxon>
        <taxon>rosids</taxon>
        <taxon>malvids</taxon>
        <taxon>Brassicales</taxon>
        <taxon>Brassicaceae</taxon>
        <taxon>Cardamineae</taxon>
        <taxon>Cardamine</taxon>
    </lineage>
</organism>
<dbReference type="Proteomes" id="UP001558713">
    <property type="component" value="Unassembled WGS sequence"/>
</dbReference>
<reference evidence="8 9" key="1">
    <citation type="submission" date="2024-04" db="EMBL/GenBank/DDBJ databases">
        <title>Genome assembly C_amara_ONT_v2.</title>
        <authorList>
            <person name="Yant L."/>
            <person name="Moore C."/>
            <person name="Slenker M."/>
        </authorList>
    </citation>
    <scope>NUCLEOTIDE SEQUENCE [LARGE SCALE GENOMIC DNA]</scope>
    <source>
        <tissue evidence="8">Leaf</tissue>
    </source>
</reference>
<evidence type="ECO:0000256" key="3">
    <source>
        <dbReference type="ARBA" id="ARBA00022927"/>
    </source>
</evidence>
<dbReference type="Gene3D" id="3.30.310.10">
    <property type="entry name" value="TATA-Binding Protein"/>
    <property type="match status" value="1"/>
</dbReference>
<dbReference type="AlphaFoldDB" id="A0ABD1BR22"/>
<protein>
    <submittedName>
        <fullName evidence="8">Beta-adaptin-like protein C</fullName>
    </submittedName>
</protein>
<dbReference type="FunFam" id="2.60.40.1150:FF:000002">
    <property type="entry name" value="Beta-adaptin-like protein C"/>
    <property type="match status" value="1"/>
</dbReference>
<gene>
    <name evidence="8" type="ORF">V5N11_007231</name>
</gene>
<dbReference type="SMART" id="SM01020">
    <property type="entry name" value="B2-adapt-app_C"/>
    <property type="match status" value="1"/>
</dbReference>
<dbReference type="GO" id="GO:0015031">
    <property type="term" value="P:protein transport"/>
    <property type="evidence" value="ECO:0007669"/>
    <property type="project" value="UniProtKB-KW"/>
</dbReference>
<dbReference type="GO" id="GO:0005737">
    <property type="term" value="C:cytoplasm"/>
    <property type="evidence" value="ECO:0007669"/>
    <property type="project" value="UniProtKB-ARBA"/>
</dbReference>
<evidence type="ECO:0000256" key="4">
    <source>
        <dbReference type="ARBA" id="ARBA00023136"/>
    </source>
</evidence>
<name>A0ABD1BR22_CARAN</name>
<dbReference type="InterPro" id="IPR002553">
    <property type="entry name" value="Clathrin/coatomer_adapt-like_N"/>
</dbReference>
<sequence length="446" mass="48957">MIWIIGEYAERIDNADELLESFLESFPEEPAQVQLQLLTATVKLFLKKPTEGPQQMIQAVLNNATVETDNPDLRDRAYIYWRLLSTDPEAAKDVVLAEKPVITDDSNQLEPSLLDELLANISTLSSVYHKPPEAFVTRLKTTVQKPEDEDYVEVSETGYSETSCNPVDGVASPPTTTGYVPQPAPAPALVPDLLGDLLGSDNAAIVPVDEPTTLSGGLLPIILPASKGQGLQISAQLIRQDGQVFYSMLLENNSQLLLDGFMIQFNKNSFGLAAVGPLQVPPLQPGASARTMLPMVLFQNMSAGPTSSLLQVAIKNNQQPVWYIEDKIVVHALFSEDGRMERGTFLETWRSLPDSNEVQKEFPRITITSVESTVDLLAASNMFFIAKRKNGNQDVLYLSAKVPRDVPFLIELTALVGQQGLKCAVKTPTPEMAPLFFEAVEILFKA</sequence>